<evidence type="ECO:0000313" key="3">
    <source>
        <dbReference type="Proteomes" id="UP000663935"/>
    </source>
</evidence>
<feature type="region of interest" description="Disordered" evidence="1">
    <location>
        <begin position="267"/>
        <end position="302"/>
    </location>
</feature>
<dbReference type="Proteomes" id="UP000663935">
    <property type="component" value="Chromosome"/>
</dbReference>
<organism evidence="2 3">
    <name type="scientific">Polaribacter batillariae</name>
    <dbReference type="NCBI Taxonomy" id="2808900"/>
    <lineage>
        <taxon>Bacteria</taxon>
        <taxon>Pseudomonadati</taxon>
        <taxon>Bacteroidota</taxon>
        <taxon>Flavobacteriia</taxon>
        <taxon>Flavobacteriales</taxon>
        <taxon>Flavobacteriaceae</taxon>
    </lineage>
</organism>
<gene>
    <name evidence="2" type="ORF">JL193_03375</name>
</gene>
<dbReference type="PANTHER" id="PTHR10199:SF119">
    <property type="entry name" value="RE20510P"/>
    <property type="match status" value="1"/>
</dbReference>
<name>A0ABX7SZZ5_9FLAO</name>
<evidence type="ECO:0008006" key="4">
    <source>
        <dbReference type="Google" id="ProtNLM"/>
    </source>
</evidence>
<protein>
    <recommendedName>
        <fullName evidence="4">F5/8 type C domain-containing protein</fullName>
    </recommendedName>
</protein>
<dbReference type="Gene3D" id="4.10.1080.10">
    <property type="entry name" value="TSP type-3 repeat"/>
    <property type="match status" value="3"/>
</dbReference>
<feature type="compositionally biased region" description="Polar residues" evidence="1">
    <location>
        <begin position="428"/>
        <end position="451"/>
    </location>
</feature>
<evidence type="ECO:0000313" key="2">
    <source>
        <dbReference type="EMBL" id="QTD38354.1"/>
    </source>
</evidence>
<accession>A0ABX7SZZ5</accession>
<keyword evidence="3" id="KW-1185">Reference proteome</keyword>
<dbReference type="InterPro" id="IPR028974">
    <property type="entry name" value="TSP_type-3_rpt"/>
</dbReference>
<feature type="compositionally biased region" description="Basic and acidic residues" evidence="1">
    <location>
        <begin position="780"/>
        <end position="793"/>
    </location>
</feature>
<dbReference type="EMBL" id="CP071795">
    <property type="protein sequence ID" value="QTD38354.1"/>
    <property type="molecule type" value="Genomic_DNA"/>
</dbReference>
<feature type="region of interest" description="Disordered" evidence="1">
    <location>
        <begin position="757"/>
        <end position="798"/>
    </location>
</feature>
<feature type="region of interest" description="Disordered" evidence="1">
    <location>
        <begin position="426"/>
        <end position="476"/>
    </location>
</feature>
<dbReference type="RefSeq" id="WP_207972488.1">
    <property type="nucleotide sequence ID" value="NZ_CP071795.1"/>
</dbReference>
<evidence type="ECO:0000256" key="1">
    <source>
        <dbReference type="SAM" id="MobiDB-lite"/>
    </source>
</evidence>
<reference evidence="2 3" key="1">
    <citation type="submission" date="2021-03" db="EMBL/GenBank/DDBJ databases">
        <title>Complete genome of Polaribacter_sp.G4M1.</title>
        <authorList>
            <person name="Jeong S.W."/>
            <person name="Bae J.W."/>
        </authorList>
    </citation>
    <scope>NUCLEOTIDE SEQUENCE [LARGE SCALE GENOMIC DNA]</scope>
    <source>
        <strain evidence="2 3">G4M1</strain>
    </source>
</reference>
<sequence length="1546" mass="163198">MKNTFLSVFEFGEIQNSFKKSTRAICFFAILTLLSFNIQSQTIPSTGSSATTCGDCTPTGWFDTGGTPDISNRTITGGLGSTGGQATWANAPLPLPPLGHSTWITLRDIGPDFPEESVTTKIGGLIANKYYEVTIYAMTNLSNQDGGPGNNQYYAGTYMDKFDYQIDTNPRQTITSISKEKWGVAKTFFIGTPDANGEVSITLYPRSDGGYTAANLNTELLEVVNIAVGVNAVDEVDTDKDGIPDTIDIDDDNDGIIDTVETTVGGITYDPLGDEDGDKLPNYLDSKDDNGTGDGSNTNYDDINGDGIPNIFDFDNDGIPNHLDLDADGDGIPDIIEAQSTTGYIAPNGVVGANGLDSAYESGDDTASANGLGGVGGAGLINFEGSGNPDYLDLDSDGDGVSDTMEANITLTGEVGINGLDNAYDNADSYTDPNGSFDNTQLNNFPNTNVADSPDDVNWRDATTSSGKDTDLDGIPDSVDIDDDNDGIIDTVECATSNVSTSNASAIQSSVGVTNPTFAIGSNNSRAGLNAVTDVLVVDLGRVVAKNTIIEIESRVTNNIDHVMKVQQSLTTTATSFTNPKVYNWVAINTEQNKQYKLSTSARYIRINLEFAGAGGGELQIDNVLYQGFTEICDSDGDGIPNIIDLDSDNDGIPDNIEAQSTLGYVAPSGPVGANGLYSIYENNDTLGATGLGGAGGTGLINTDSANDTIPDYLDTDSDNDGVLDRIEANNSLSGVFGNNGLDENYEVADNYSDINGTFDNTQADNFPDADSDVNTGGDVDYRDADSSFRDNDNDGIPDSVDLDDDNDGILDTVENANSCSGSITTAVSRLTVNGGGSETTRQINLSSLGVVIGDFITVSNVRARGDIDSAPDNEGFTLRFNNSINTSTLLTAGIQCSGTLNAVAPAVNQTLAVVDIGSGVPGIRVRATTLPGVGNFCDEDGGQVTADLALEYTMDISCSPQLKDTDGDGIPNSFDLDSDNDGIPDNIEAQSTVGYVIPNGVFDANGVDTAYTGGLTPQDTDGDGLKDYLENDSDNDGILDTAEAGLLLSGIYGTNGLDNNYDNGDNYADVNGSFDNSQTNNFPDEDGDVFTGGDVDYRDDTFTNDKDGDGISDQVDLDDDNDGILDTIEIGSCTLPGSTAYVWENLYQVTSPNGTLVTDGDDPISVPTKTVNNVNITLSRTSNVSSDSNYRVNDNITTNSSLNFHQKGIATGLSRNYFDFSDPVYNLTFTIYDLNIDNAQTIDNVEIFLTKQDGTRYLLQPADYTLGTTHTFNAATRNFVGTTAGTGATSNLTINPIPAWIIKMQIIYKNTGTGIITGHQDIALGDLNFCTPLDSDNDGVFDYIDLDSDNDGIPDNFEAQPTNGYIAPTGSFSSTGIDLAYGTGITPQNTDATAITGADTVPDYLDLDSDGDGVFDILESGLTTITPNSGGRATGPVGSNGLLNTLDNGDAYNDVNGSFDNTVNDNFIDSDGDVNIGGDLDYRDTVVGVDTDNDGIANNIDIDDDNDGILDIAESGEIILMEMKMEMEFLTTEIILMMEIVETAV</sequence>
<dbReference type="PANTHER" id="PTHR10199">
    <property type="entry name" value="THROMBOSPONDIN"/>
    <property type="match status" value="1"/>
</dbReference>
<dbReference type="SUPFAM" id="SSF103647">
    <property type="entry name" value="TSP type-3 repeat"/>
    <property type="match status" value="4"/>
</dbReference>
<proteinExistence type="predicted"/>